<comment type="similarity">
    <text evidence="1">Belongs to the membrane fusion protein (MFP) (TC 8.A.1) family.</text>
</comment>
<dbReference type="InterPro" id="IPR006143">
    <property type="entry name" value="RND_pump_MFP"/>
</dbReference>
<dbReference type="Pfam" id="PF25954">
    <property type="entry name" value="Beta-barrel_RND_2"/>
    <property type="match status" value="1"/>
</dbReference>
<keyword evidence="2" id="KW-0175">Coiled coil</keyword>
<dbReference type="Gene3D" id="1.10.287.470">
    <property type="entry name" value="Helix hairpin bin"/>
    <property type="match status" value="1"/>
</dbReference>
<dbReference type="HOGENOM" id="CLU_018816_1_2_0"/>
<sequence>MKKRASFIIAVVLLMGIGAFTGYSLFASDGKDSAKQVEQQAQSIEDIQAAEGKPVKVSSVAQQDITLTQTFYGTAKPYAEANVQCKYSGKIMHLNGKEGDSVQAGETIIQFEKTDASLAISQAEASKNALLEAVKQAESNFETAQKTVARNQELFKQGFLAKQSLDELQNSLQVAQAALSSAREQVKTSDASLQMLRNKMKDLTITAPISGIIDKKNFNENEIPGANDTIYHIVDIHQVYIDIDVPETYISQIRENMPIDVLFDSLSGQKFQGIVERIIPTGNAANRNFTAKVLVENPALMIKPGMFARANAAMESIPNALLLDKKALLQDQDQYYVYKVADGQAQKAIVDVKYRDERRVGVVSTELAASDQVVIEGARMLSPNDRVKVL</sequence>
<evidence type="ECO:0000256" key="1">
    <source>
        <dbReference type="ARBA" id="ARBA00009477"/>
    </source>
</evidence>
<dbReference type="STRING" id="1499966.U14_00135"/>
<dbReference type="InterPro" id="IPR058792">
    <property type="entry name" value="Beta-barrel_RND_2"/>
</dbReference>
<evidence type="ECO:0000259" key="4">
    <source>
        <dbReference type="Pfam" id="PF25954"/>
    </source>
</evidence>
<dbReference type="SUPFAM" id="SSF111369">
    <property type="entry name" value="HlyD-like secretion proteins"/>
    <property type="match status" value="1"/>
</dbReference>
<evidence type="ECO:0000313" key="6">
    <source>
        <dbReference type="Proteomes" id="UP000030700"/>
    </source>
</evidence>
<name>A0A0S6VTL5_9BACT</name>
<gene>
    <name evidence="5" type="ORF">U14_00135</name>
</gene>
<accession>A0A0S6VTL5</accession>
<dbReference type="GO" id="GO:0015562">
    <property type="term" value="F:efflux transmembrane transporter activity"/>
    <property type="evidence" value="ECO:0007669"/>
    <property type="project" value="TreeGrafter"/>
</dbReference>
<dbReference type="PANTHER" id="PTHR30469">
    <property type="entry name" value="MULTIDRUG RESISTANCE PROTEIN MDTA"/>
    <property type="match status" value="1"/>
</dbReference>
<dbReference type="Gene3D" id="2.40.50.100">
    <property type="match status" value="1"/>
</dbReference>
<dbReference type="Pfam" id="PF25917">
    <property type="entry name" value="BSH_RND"/>
    <property type="match status" value="1"/>
</dbReference>
<reference evidence="5" key="1">
    <citation type="journal article" date="2015" name="PeerJ">
        <title>First genomic representation of candidate bacterial phylum KSB3 points to enhanced environmental sensing as a trigger of wastewater bulking.</title>
        <authorList>
            <person name="Sekiguchi Y."/>
            <person name="Ohashi A."/>
            <person name="Parks D.H."/>
            <person name="Yamauchi T."/>
            <person name="Tyson G.W."/>
            <person name="Hugenholtz P."/>
        </authorList>
    </citation>
    <scope>NUCLEOTIDE SEQUENCE [LARGE SCALE GENOMIC DNA]</scope>
</reference>
<evidence type="ECO:0000313" key="5">
    <source>
        <dbReference type="EMBL" id="GAK48924.1"/>
    </source>
</evidence>
<dbReference type="AlphaFoldDB" id="A0A0S6VTL5"/>
<organism evidence="5">
    <name type="scientific">Candidatus Moduliflexus flocculans</name>
    <dbReference type="NCBI Taxonomy" id="1499966"/>
    <lineage>
        <taxon>Bacteria</taxon>
        <taxon>Candidatus Moduliflexota</taxon>
        <taxon>Candidatus Moduliflexia</taxon>
        <taxon>Candidatus Moduliflexales</taxon>
        <taxon>Candidatus Moduliflexaceae</taxon>
    </lineage>
</organism>
<dbReference type="FunFam" id="2.40.30.170:FF:000010">
    <property type="entry name" value="Efflux RND transporter periplasmic adaptor subunit"/>
    <property type="match status" value="1"/>
</dbReference>
<dbReference type="InterPro" id="IPR058625">
    <property type="entry name" value="MdtA-like_BSH"/>
</dbReference>
<dbReference type="Gene3D" id="2.40.30.170">
    <property type="match status" value="1"/>
</dbReference>
<protein>
    <submittedName>
        <fullName evidence="5">Efflux transporter, RND family, MFP subunit</fullName>
    </submittedName>
</protein>
<dbReference type="EMBL" id="DF820455">
    <property type="protein sequence ID" value="GAK48924.1"/>
    <property type="molecule type" value="Genomic_DNA"/>
</dbReference>
<feature type="domain" description="CusB-like beta-barrel" evidence="4">
    <location>
        <begin position="238"/>
        <end position="313"/>
    </location>
</feature>
<dbReference type="GO" id="GO:1990281">
    <property type="term" value="C:efflux pump complex"/>
    <property type="evidence" value="ECO:0007669"/>
    <property type="project" value="TreeGrafter"/>
</dbReference>
<evidence type="ECO:0000256" key="2">
    <source>
        <dbReference type="SAM" id="Coils"/>
    </source>
</evidence>
<dbReference type="NCBIfam" id="TIGR01730">
    <property type="entry name" value="RND_mfp"/>
    <property type="match status" value="1"/>
</dbReference>
<feature type="coiled-coil region" evidence="2">
    <location>
        <begin position="120"/>
        <end position="185"/>
    </location>
</feature>
<dbReference type="Gene3D" id="2.40.420.20">
    <property type="match status" value="1"/>
</dbReference>
<proteinExistence type="inferred from homology"/>
<keyword evidence="6" id="KW-1185">Reference proteome</keyword>
<feature type="domain" description="Multidrug resistance protein MdtA-like barrel-sandwich hybrid" evidence="3">
    <location>
        <begin position="81"/>
        <end position="223"/>
    </location>
</feature>
<dbReference type="Proteomes" id="UP000030700">
    <property type="component" value="Unassembled WGS sequence"/>
</dbReference>
<evidence type="ECO:0000259" key="3">
    <source>
        <dbReference type="Pfam" id="PF25917"/>
    </source>
</evidence>